<dbReference type="Proteomes" id="UP000053923">
    <property type="component" value="Unassembled WGS sequence"/>
</dbReference>
<dbReference type="GO" id="GO:0005507">
    <property type="term" value="F:copper ion binding"/>
    <property type="evidence" value="ECO:0007669"/>
    <property type="project" value="InterPro"/>
</dbReference>
<proteinExistence type="predicted"/>
<dbReference type="PANTHER" id="PTHR11709">
    <property type="entry name" value="MULTI-COPPER OXIDASE"/>
    <property type="match status" value="1"/>
</dbReference>
<dbReference type="InterPro" id="IPR008972">
    <property type="entry name" value="Cupredoxin"/>
</dbReference>
<dbReference type="AlphaFoldDB" id="A0A0X3VDI4"/>
<organism evidence="3 4">
    <name type="scientific">Streptomyces regalis</name>
    <dbReference type="NCBI Taxonomy" id="68262"/>
    <lineage>
        <taxon>Bacteria</taxon>
        <taxon>Bacillati</taxon>
        <taxon>Actinomycetota</taxon>
        <taxon>Actinomycetes</taxon>
        <taxon>Kitasatosporales</taxon>
        <taxon>Streptomycetaceae</taxon>
        <taxon>Streptomyces</taxon>
    </lineage>
</organism>
<dbReference type="InterPro" id="IPR045087">
    <property type="entry name" value="Cu-oxidase_fam"/>
</dbReference>
<feature type="region of interest" description="Disordered" evidence="1">
    <location>
        <begin position="1"/>
        <end position="21"/>
    </location>
</feature>
<accession>A0A0X3VDI4</accession>
<dbReference type="EMBL" id="LLZG01000047">
    <property type="protein sequence ID" value="KUL42790.1"/>
    <property type="molecule type" value="Genomic_DNA"/>
</dbReference>
<dbReference type="Gene3D" id="2.60.40.420">
    <property type="entry name" value="Cupredoxins - blue copper proteins"/>
    <property type="match status" value="1"/>
</dbReference>
<comment type="caution">
    <text evidence="3">The sequence shown here is derived from an EMBL/GenBank/DDBJ whole genome shotgun (WGS) entry which is preliminary data.</text>
</comment>
<sequence length="137" mass="14489">MVNPSGSAVVAAEKNRKGTGRTQKVTLTAAPAMLDLGGGVMAKSWAFSGQVPGKEIRLSVGGTLVAELSNRLPNKTTTSIHWHGIAMRNDMDGVPPVTQQAVRAGANFTYRFVTDAPGTYFFHPTSASSSIEACPRR</sequence>
<evidence type="ECO:0000259" key="2">
    <source>
        <dbReference type="Pfam" id="PF07732"/>
    </source>
</evidence>
<dbReference type="SUPFAM" id="SSF49503">
    <property type="entry name" value="Cupredoxins"/>
    <property type="match status" value="1"/>
</dbReference>
<evidence type="ECO:0000256" key="1">
    <source>
        <dbReference type="SAM" id="MobiDB-lite"/>
    </source>
</evidence>
<gene>
    <name evidence="3" type="ORF">ADL12_09095</name>
</gene>
<dbReference type="GO" id="GO:0016491">
    <property type="term" value="F:oxidoreductase activity"/>
    <property type="evidence" value="ECO:0007669"/>
    <property type="project" value="TreeGrafter"/>
</dbReference>
<keyword evidence="4" id="KW-1185">Reference proteome</keyword>
<protein>
    <recommendedName>
        <fullName evidence="2">Plastocyanin-like domain-containing protein</fullName>
    </recommendedName>
</protein>
<evidence type="ECO:0000313" key="3">
    <source>
        <dbReference type="EMBL" id="KUL42790.1"/>
    </source>
</evidence>
<feature type="domain" description="Plastocyanin-like" evidence="2">
    <location>
        <begin position="38"/>
        <end position="128"/>
    </location>
</feature>
<dbReference type="InterPro" id="IPR011707">
    <property type="entry name" value="Cu-oxidase-like_N"/>
</dbReference>
<evidence type="ECO:0000313" key="4">
    <source>
        <dbReference type="Proteomes" id="UP000053923"/>
    </source>
</evidence>
<name>A0A0X3VDI4_9ACTN</name>
<dbReference type="Pfam" id="PF07732">
    <property type="entry name" value="Cu-oxidase_3"/>
    <property type="match status" value="1"/>
</dbReference>
<reference evidence="4" key="1">
    <citation type="submission" date="2015-10" db="EMBL/GenBank/DDBJ databases">
        <authorList>
            <person name="Ju K.-S."/>
            <person name="Doroghazi J.R."/>
            <person name="Metcalf W.W."/>
        </authorList>
    </citation>
    <scope>NUCLEOTIDE SEQUENCE [LARGE SCALE GENOMIC DNA]</scope>
    <source>
        <strain evidence="4">NRRL 3151</strain>
    </source>
</reference>